<dbReference type="Proteomes" id="UP001500457">
    <property type="component" value="Unassembled WGS sequence"/>
</dbReference>
<comment type="caution">
    <text evidence="2">The sequence shown here is derived from an EMBL/GenBank/DDBJ whole genome shotgun (WGS) entry which is preliminary data.</text>
</comment>
<proteinExistence type="predicted"/>
<sequence length="149" mass="15685">MGRGEPAGDAGLRGRALTATVCQGADHDPFPVPGALLAGGLLTMGVLHGVAPQPFDTIVPPWLPGSARFWTYASGVAELAVGAAVAVPRTRRLGALAAAALFVAVFPANVQMAWDWRHRSWPWRAVAFGRLPLQAPMIAHALRVHREAG</sequence>
<keyword evidence="1" id="KW-0472">Membrane</keyword>
<name>A0ABP9ETH5_9PSEU</name>
<dbReference type="PANTHER" id="PTHR36974:SF1">
    <property type="entry name" value="DOXX FAMILY MEMBRANE PROTEIN"/>
    <property type="match status" value="1"/>
</dbReference>
<dbReference type="PANTHER" id="PTHR36974">
    <property type="entry name" value="MEMBRANE PROTEIN-RELATED"/>
    <property type="match status" value="1"/>
</dbReference>
<reference evidence="3" key="1">
    <citation type="journal article" date="2019" name="Int. J. Syst. Evol. Microbiol.">
        <title>The Global Catalogue of Microorganisms (GCM) 10K type strain sequencing project: providing services to taxonomists for standard genome sequencing and annotation.</title>
        <authorList>
            <consortium name="The Broad Institute Genomics Platform"/>
            <consortium name="The Broad Institute Genome Sequencing Center for Infectious Disease"/>
            <person name="Wu L."/>
            <person name="Ma J."/>
        </authorList>
    </citation>
    <scope>NUCLEOTIDE SEQUENCE [LARGE SCALE GENOMIC DNA]</scope>
    <source>
        <strain evidence="3">JCM 17983</strain>
    </source>
</reference>
<keyword evidence="1" id="KW-1133">Transmembrane helix</keyword>
<keyword evidence="1" id="KW-0812">Transmembrane</keyword>
<evidence type="ECO:0000313" key="2">
    <source>
        <dbReference type="EMBL" id="GAA4886837.1"/>
    </source>
</evidence>
<gene>
    <name evidence="2" type="ORF">GCM10023203_44470</name>
</gene>
<feature type="transmembrane region" description="Helical" evidence="1">
    <location>
        <begin position="69"/>
        <end position="87"/>
    </location>
</feature>
<feature type="transmembrane region" description="Helical" evidence="1">
    <location>
        <begin position="94"/>
        <end position="114"/>
    </location>
</feature>
<keyword evidence="3" id="KW-1185">Reference proteome</keyword>
<dbReference type="EMBL" id="BAABHQ010000014">
    <property type="protein sequence ID" value="GAA4886837.1"/>
    <property type="molecule type" value="Genomic_DNA"/>
</dbReference>
<organism evidence="2 3">
    <name type="scientific">Actinomycetospora straminea</name>
    <dbReference type="NCBI Taxonomy" id="663607"/>
    <lineage>
        <taxon>Bacteria</taxon>
        <taxon>Bacillati</taxon>
        <taxon>Actinomycetota</taxon>
        <taxon>Actinomycetes</taxon>
        <taxon>Pseudonocardiales</taxon>
        <taxon>Pseudonocardiaceae</taxon>
        <taxon>Actinomycetospora</taxon>
    </lineage>
</organism>
<protein>
    <submittedName>
        <fullName evidence="2">DoxX family protein</fullName>
    </submittedName>
</protein>
<evidence type="ECO:0000313" key="3">
    <source>
        <dbReference type="Proteomes" id="UP001500457"/>
    </source>
</evidence>
<evidence type="ECO:0000256" key="1">
    <source>
        <dbReference type="SAM" id="Phobius"/>
    </source>
</evidence>
<accession>A0ABP9ETH5</accession>